<organism evidence="1 2">
    <name type="scientific">Bacillus cytotoxicus</name>
    <dbReference type="NCBI Taxonomy" id="580165"/>
    <lineage>
        <taxon>Bacteria</taxon>
        <taxon>Bacillati</taxon>
        <taxon>Bacillota</taxon>
        <taxon>Bacilli</taxon>
        <taxon>Bacillales</taxon>
        <taxon>Bacillaceae</taxon>
        <taxon>Bacillus</taxon>
        <taxon>Bacillus cereus group</taxon>
    </lineage>
</organism>
<dbReference type="EMBL" id="JAMBOP010000008">
    <property type="protein sequence ID" value="MCM3735875.1"/>
    <property type="molecule type" value="Genomic_DNA"/>
</dbReference>
<name>A0ACC6A4T9_9BACI</name>
<comment type="caution">
    <text evidence="1">The sequence shown here is derived from an EMBL/GenBank/DDBJ whole genome shotgun (WGS) entry which is preliminary data.</text>
</comment>
<evidence type="ECO:0000313" key="1">
    <source>
        <dbReference type="EMBL" id="MCM3735875.1"/>
    </source>
</evidence>
<dbReference type="Proteomes" id="UP001202289">
    <property type="component" value="Unassembled WGS sequence"/>
</dbReference>
<keyword evidence="2" id="KW-1185">Reference proteome</keyword>
<evidence type="ECO:0000313" key="2">
    <source>
        <dbReference type="Proteomes" id="UP001202289"/>
    </source>
</evidence>
<accession>A0ACC6A4T9</accession>
<proteinExistence type="predicted"/>
<protein>
    <submittedName>
        <fullName evidence="1">NUDIX hydrolase</fullName>
    </submittedName>
</protein>
<gene>
    <name evidence="1" type="ORF">M3215_08585</name>
</gene>
<keyword evidence="1" id="KW-0378">Hydrolase</keyword>
<sequence length="156" mass="17913">MGYVEELRKIVGHRPLILVGSVVLVLNKEGEVLLQQRQEPYGKWGLPGGLMELRESPEETACREVYEEAGIRVKNLQLINVFSGAKHFVKLENGDEFQAVTTAYYTHDYEGEPTVNKEEAIQLKFFPVTELPEYIVGSHKRMIEVYVEMMRDKLVL</sequence>
<reference evidence="1" key="1">
    <citation type="submission" date="2022-05" db="EMBL/GenBank/DDBJ databases">
        <title>Comparative Genomics of Spacecraft Associated Microbes.</title>
        <authorList>
            <person name="Tran M.T."/>
            <person name="Wright A."/>
            <person name="Seuylemezian A."/>
            <person name="Eisen J."/>
            <person name="Coil D."/>
        </authorList>
    </citation>
    <scope>NUCLEOTIDE SEQUENCE</scope>
    <source>
        <strain evidence="1">FAIRING 10M-2.2</strain>
    </source>
</reference>